<organism evidence="15 16">
    <name type="scientific">Solirubrobacter ginsenosidimutans</name>
    <dbReference type="NCBI Taxonomy" id="490573"/>
    <lineage>
        <taxon>Bacteria</taxon>
        <taxon>Bacillati</taxon>
        <taxon>Actinomycetota</taxon>
        <taxon>Thermoleophilia</taxon>
        <taxon>Solirubrobacterales</taxon>
        <taxon>Solirubrobacteraceae</taxon>
        <taxon>Solirubrobacter</taxon>
    </lineage>
</organism>
<dbReference type="GO" id="GO:0008360">
    <property type="term" value="P:regulation of cell shape"/>
    <property type="evidence" value="ECO:0007669"/>
    <property type="project" value="UniProtKB-KW"/>
</dbReference>
<dbReference type="PANTHER" id="PTHR30627">
    <property type="entry name" value="PEPTIDOGLYCAN D,D-TRANSPEPTIDASE"/>
    <property type="match status" value="1"/>
</dbReference>
<comment type="similarity">
    <text evidence="3">Belongs to the transpeptidase family.</text>
</comment>
<keyword evidence="4" id="KW-1003">Cell membrane</keyword>
<evidence type="ECO:0000256" key="11">
    <source>
        <dbReference type="SAM" id="Coils"/>
    </source>
</evidence>
<dbReference type="InterPro" id="IPR005311">
    <property type="entry name" value="PBP_dimer"/>
</dbReference>
<dbReference type="Pfam" id="PF00905">
    <property type="entry name" value="Transpeptidase"/>
    <property type="match status" value="1"/>
</dbReference>
<protein>
    <submittedName>
        <fullName evidence="15">Penicillin-binding transpeptidase domain-containing protein</fullName>
    </submittedName>
</protein>
<feature type="domain" description="Penicillin-binding protein transpeptidase" evidence="13">
    <location>
        <begin position="331"/>
        <end position="684"/>
    </location>
</feature>
<evidence type="ECO:0000259" key="13">
    <source>
        <dbReference type="Pfam" id="PF00905"/>
    </source>
</evidence>
<dbReference type="PANTHER" id="PTHR30627:SF2">
    <property type="entry name" value="PEPTIDOGLYCAN D,D-TRANSPEPTIDASE MRDA"/>
    <property type="match status" value="1"/>
</dbReference>
<accession>A0A9X3RZF9</accession>
<dbReference type="Pfam" id="PF03717">
    <property type="entry name" value="PBP_dimer"/>
    <property type="match status" value="1"/>
</dbReference>
<keyword evidence="11" id="KW-0175">Coiled coil</keyword>
<dbReference type="SUPFAM" id="SSF56601">
    <property type="entry name" value="beta-lactamase/transpeptidase-like"/>
    <property type="match status" value="1"/>
</dbReference>
<evidence type="ECO:0000313" key="16">
    <source>
        <dbReference type="Proteomes" id="UP001149140"/>
    </source>
</evidence>
<dbReference type="Gene3D" id="3.90.1310.10">
    <property type="entry name" value="Penicillin-binding protein 2a (Domain 2)"/>
    <property type="match status" value="1"/>
</dbReference>
<dbReference type="EMBL" id="JAPDOD010000004">
    <property type="protein sequence ID" value="MDA0160109.1"/>
    <property type="molecule type" value="Genomic_DNA"/>
</dbReference>
<keyword evidence="8 12" id="KW-1133">Transmembrane helix</keyword>
<dbReference type="GO" id="GO:0005886">
    <property type="term" value="C:plasma membrane"/>
    <property type="evidence" value="ECO:0007669"/>
    <property type="project" value="UniProtKB-SubCell"/>
</dbReference>
<feature type="coiled-coil region" evidence="11">
    <location>
        <begin position="108"/>
        <end position="135"/>
    </location>
</feature>
<feature type="domain" description="Penicillin-binding protein dimerisation" evidence="14">
    <location>
        <begin position="62"/>
        <end position="284"/>
    </location>
</feature>
<evidence type="ECO:0000256" key="5">
    <source>
        <dbReference type="ARBA" id="ARBA00022692"/>
    </source>
</evidence>
<reference evidence="15" key="1">
    <citation type="submission" date="2022-10" db="EMBL/GenBank/DDBJ databases">
        <title>The WGS of Solirubrobacter ginsenosidimutans DSM 21036.</title>
        <authorList>
            <person name="Jiang Z."/>
        </authorList>
    </citation>
    <scope>NUCLEOTIDE SEQUENCE</scope>
    <source>
        <strain evidence="15">DSM 21036</strain>
    </source>
</reference>
<evidence type="ECO:0000256" key="6">
    <source>
        <dbReference type="ARBA" id="ARBA00022960"/>
    </source>
</evidence>
<name>A0A9X3RZF9_9ACTN</name>
<feature type="transmembrane region" description="Helical" evidence="12">
    <location>
        <begin position="15"/>
        <end position="38"/>
    </location>
</feature>
<evidence type="ECO:0000256" key="7">
    <source>
        <dbReference type="ARBA" id="ARBA00022984"/>
    </source>
</evidence>
<evidence type="ECO:0000256" key="10">
    <source>
        <dbReference type="ARBA" id="ARBA00023316"/>
    </source>
</evidence>
<evidence type="ECO:0000256" key="9">
    <source>
        <dbReference type="ARBA" id="ARBA00023136"/>
    </source>
</evidence>
<dbReference type="InterPro" id="IPR036138">
    <property type="entry name" value="PBP_dimer_sf"/>
</dbReference>
<dbReference type="InterPro" id="IPR001460">
    <property type="entry name" value="PCN-bd_Tpept"/>
</dbReference>
<evidence type="ECO:0000256" key="12">
    <source>
        <dbReference type="SAM" id="Phobius"/>
    </source>
</evidence>
<keyword evidence="10" id="KW-0961">Cell wall biogenesis/degradation</keyword>
<evidence type="ECO:0000256" key="2">
    <source>
        <dbReference type="ARBA" id="ARBA00004236"/>
    </source>
</evidence>
<dbReference type="Gene3D" id="3.40.710.10">
    <property type="entry name" value="DD-peptidase/beta-lactamase superfamily"/>
    <property type="match status" value="1"/>
</dbReference>
<gene>
    <name evidence="15" type="ORF">OM076_07540</name>
</gene>
<dbReference type="Proteomes" id="UP001149140">
    <property type="component" value="Unassembled WGS sequence"/>
</dbReference>
<dbReference type="SUPFAM" id="SSF56519">
    <property type="entry name" value="Penicillin binding protein dimerisation domain"/>
    <property type="match status" value="1"/>
</dbReference>
<sequence length="703" mass="76091">MRRTDERVPPITPQLAWRVAVLGAVAFLLFATVFFRLWSLQVLSGSRFVAQARDNGRRVVPIEAPRGDIVDRNDHKLVTTRRAAVVQIAPASLPAAVRTQGDDYHVALADAENARARAETQLKALERQLRDDGHRATKAEHAATARLRAAAETAKAVPIPPLPATEPELAQLYARIGRVLQIRPETVHGRVIRGLAEAPYTNVTIRTDVPRAEFDYMRERPQQFPGVVITDTFLREYPHGSLAAQLFGTVSQEKGQSGLEQHYDEVLRGVPGKTRLTVDASGQLDESQGVKVTEPKQGDRLQLTLDLGLQQAGDAALAKALSASKYPTRAGAWLAMDPRNGAVYGMGSAPSFDASKLAKPFSDKTYQELTSQAQDAPLLNRVTESAYPTGSTFKPVTAFAALEGGLINPSYTIDDTGHWALGTQKYQNANQASFGTINVADALKVSSDIFFFQLGAAAEDHDNLIQRWAKRFGFGSKTGIDLPGESPGLVPDSAWRTREYKAYAACVDKAHLLQNTLPALYKCGGIDKPWTPGDNVNLAVGQGDLQATPLQLAVAYSAIANDGTIVKPHLGLSVEDGNGFPIHAIHTDPRRKIKLSARDRQVILGGLKAATTQPDGTSADVFKGWPKRYTVYGKTGTAERGVNPDQAWYACFVNDPERPIVVVVTVEKGGFGAETAAPAARLILSKWFGVKDNAFHAGTSDTL</sequence>
<dbReference type="AlphaFoldDB" id="A0A9X3RZF9"/>
<proteinExistence type="inferred from homology"/>
<comment type="caution">
    <text evidence="15">The sequence shown here is derived from an EMBL/GenBank/DDBJ whole genome shotgun (WGS) entry which is preliminary data.</text>
</comment>
<keyword evidence="9 12" id="KW-0472">Membrane</keyword>
<dbReference type="RefSeq" id="WP_270038876.1">
    <property type="nucleotide sequence ID" value="NZ_JAPDOD010000004.1"/>
</dbReference>
<dbReference type="GO" id="GO:0071555">
    <property type="term" value="P:cell wall organization"/>
    <property type="evidence" value="ECO:0007669"/>
    <property type="project" value="UniProtKB-KW"/>
</dbReference>
<evidence type="ECO:0000256" key="1">
    <source>
        <dbReference type="ARBA" id="ARBA00004167"/>
    </source>
</evidence>
<dbReference type="GO" id="GO:0008658">
    <property type="term" value="F:penicillin binding"/>
    <property type="evidence" value="ECO:0007669"/>
    <property type="project" value="InterPro"/>
</dbReference>
<evidence type="ECO:0000256" key="4">
    <source>
        <dbReference type="ARBA" id="ARBA00022475"/>
    </source>
</evidence>
<dbReference type="InterPro" id="IPR050515">
    <property type="entry name" value="Beta-lactam/transpept"/>
</dbReference>
<dbReference type="GO" id="GO:0071972">
    <property type="term" value="F:peptidoglycan L,D-transpeptidase activity"/>
    <property type="evidence" value="ECO:0007669"/>
    <property type="project" value="TreeGrafter"/>
</dbReference>
<comment type="subcellular location">
    <subcellularLocation>
        <location evidence="2">Cell membrane</location>
    </subcellularLocation>
    <subcellularLocation>
        <location evidence="1">Membrane</location>
        <topology evidence="1">Single-pass membrane protein</topology>
    </subcellularLocation>
</comment>
<dbReference type="InterPro" id="IPR012338">
    <property type="entry name" value="Beta-lactam/transpept-like"/>
</dbReference>
<dbReference type="GO" id="GO:0009252">
    <property type="term" value="P:peptidoglycan biosynthetic process"/>
    <property type="evidence" value="ECO:0007669"/>
    <property type="project" value="UniProtKB-KW"/>
</dbReference>
<evidence type="ECO:0000256" key="3">
    <source>
        <dbReference type="ARBA" id="ARBA00007171"/>
    </source>
</evidence>
<evidence type="ECO:0000256" key="8">
    <source>
        <dbReference type="ARBA" id="ARBA00022989"/>
    </source>
</evidence>
<keyword evidence="7" id="KW-0573">Peptidoglycan synthesis</keyword>
<evidence type="ECO:0000259" key="14">
    <source>
        <dbReference type="Pfam" id="PF03717"/>
    </source>
</evidence>
<evidence type="ECO:0000313" key="15">
    <source>
        <dbReference type="EMBL" id="MDA0160109.1"/>
    </source>
</evidence>
<keyword evidence="16" id="KW-1185">Reference proteome</keyword>
<keyword evidence="6" id="KW-0133">Cell shape</keyword>
<keyword evidence="5 12" id="KW-0812">Transmembrane</keyword>